<dbReference type="AlphaFoldDB" id="A0A5J5EVG1"/>
<evidence type="ECO:0000256" key="8">
    <source>
        <dbReference type="SAM" id="Coils"/>
    </source>
</evidence>
<proteinExistence type="predicted"/>
<feature type="coiled-coil region" evidence="8">
    <location>
        <begin position="365"/>
        <end position="399"/>
    </location>
</feature>
<reference evidence="10 11" key="1">
    <citation type="submission" date="2019-09" db="EMBL/GenBank/DDBJ databases">
        <title>Draft genome of the ectomycorrhizal ascomycete Sphaerosporella brunnea.</title>
        <authorList>
            <consortium name="DOE Joint Genome Institute"/>
            <person name="Benucci G.M."/>
            <person name="Marozzi G."/>
            <person name="Antonielli L."/>
            <person name="Sanchez S."/>
            <person name="Marco P."/>
            <person name="Wang X."/>
            <person name="Falini L.B."/>
            <person name="Barry K."/>
            <person name="Haridas S."/>
            <person name="Lipzen A."/>
            <person name="Labutti K."/>
            <person name="Grigoriev I.V."/>
            <person name="Murat C."/>
            <person name="Martin F."/>
            <person name="Albertini E."/>
            <person name="Donnini D."/>
            <person name="Bonito G."/>
        </authorList>
    </citation>
    <scope>NUCLEOTIDE SEQUENCE [LARGE SCALE GENOMIC DNA]</scope>
    <source>
        <strain evidence="10 11">Sb_GMNB300</strain>
    </source>
</reference>
<evidence type="ECO:0000256" key="4">
    <source>
        <dbReference type="ARBA" id="ARBA00022927"/>
    </source>
</evidence>
<evidence type="ECO:0000313" key="10">
    <source>
        <dbReference type="EMBL" id="KAA8904684.1"/>
    </source>
</evidence>
<evidence type="ECO:0000256" key="3">
    <source>
        <dbReference type="ARBA" id="ARBA00022816"/>
    </source>
</evidence>
<feature type="region of interest" description="Disordered" evidence="9">
    <location>
        <begin position="1"/>
        <end position="23"/>
    </location>
</feature>
<keyword evidence="3" id="KW-0509">mRNA transport</keyword>
<keyword evidence="5" id="KW-0811">Translocation</keyword>
<evidence type="ECO:0000256" key="2">
    <source>
        <dbReference type="ARBA" id="ARBA00022448"/>
    </source>
</evidence>
<evidence type="ECO:0000256" key="1">
    <source>
        <dbReference type="ARBA" id="ARBA00004567"/>
    </source>
</evidence>
<dbReference type="PANTHER" id="PTHR13437">
    <property type="entry name" value="NUCLEOPORIN P58/P45 NUCLEOPORIN-LIKE PROTEIN 1"/>
    <property type="match status" value="1"/>
</dbReference>
<comment type="caution">
    <text evidence="10">The sequence shown here is derived from an EMBL/GenBank/DDBJ whole genome shotgun (WGS) entry which is preliminary data.</text>
</comment>
<evidence type="ECO:0000313" key="11">
    <source>
        <dbReference type="Proteomes" id="UP000326924"/>
    </source>
</evidence>
<dbReference type="EMBL" id="VXIS01000105">
    <property type="protein sequence ID" value="KAA8904684.1"/>
    <property type="molecule type" value="Genomic_DNA"/>
</dbReference>
<keyword evidence="7" id="KW-0539">Nucleus</keyword>
<dbReference type="GO" id="GO:0017056">
    <property type="term" value="F:structural constituent of nuclear pore"/>
    <property type="evidence" value="ECO:0007669"/>
    <property type="project" value="InterPro"/>
</dbReference>
<name>A0A5J5EVG1_9PEZI</name>
<comment type="subcellular location">
    <subcellularLocation>
        <location evidence="1">Nucleus</location>
        <location evidence="1">Nuclear pore complex</location>
    </subcellularLocation>
</comment>
<keyword evidence="11" id="KW-1185">Reference proteome</keyword>
<gene>
    <name evidence="10" type="ORF">FN846DRAFT_907714</name>
</gene>
<feature type="compositionally biased region" description="Low complexity" evidence="9">
    <location>
        <begin position="99"/>
        <end position="119"/>
    </location>
</feature>
<dbReference type="InterPro" id="IPR024882">
    <property type="entry name" value="NUP58/p45/49"/>
</dbReference>
<evidence type="ECO:0000256" key="5">
    <source>
        <dbReference type="ARBA" id="ARBA00023010"/>
    </source>
</evidence>
<dbReference type="OrthoDB" id="2538017at2759"/>
<keyword evidence="8" id="KW-0175">Coiled coil</keyword>
<dbReference type="InParanoid" id="A0A5J5EVG1"/>
<keyword evidence="6" id="KW-0906">Nuclear pore complex</keyword>
<dbReference type="Pfam" id="PF21121">
    <property type="entry name" value="Nup49_C"/>
    <property type="match status" value="1"/>
</dbReference>
<dbReference type="GO" id="GO:0005643">
    <property type="term" value="C:nuclear pore"/>
    <property type="evidence" value="ECO:0007669"/>
    <property type="project" value="UniProtKB-SubCell"/>
</dbReference>
<evidence type="ECO:0000256" key="9">
    <source>
        <dbReference type="SAM" id="MobiDB-lite"/>
    </source>
</evidence>
<dbReference type="GO" id="GO:0008139">
    <property type="term" value="F:nuclear localization sequence binding"/>
    <property type="evidence" value="ECO:0007669"/>
    <property type="project" value="InterPro"/>
</dbReference>
<keyword evidence="2" id="KW-0813">Transport</keyword>
<evidence type="ECO:0000256" key="7">
    <source>
        <dbReference type="ARBA" id="ARBA00023242"/>
    </source>
</evidence>
<keyword evidence="4" id="KW-0653">Protein transport</keyword>
<protein>
    <recommendedName>
        <fullName evidence="12">Nucleoporin complex subunit 54-domain-containing protein</fullName>
    </recommendedName>
</protein>
<organism evidence="10 11">
    <name type="scientific">Sphaerosporella brunnea</name>
    <dbReference type="NCBI Taxonomy" id="1250544"/>
    <lineage>
        <taxon>Eukaryota</taxon>
        <taxon>Fungi</taxon>
        <taxon>Dikarya</taxon>
        <taxon>Ascomycota</taxon>
        <taxon>Pezizomycotina</taxon>
        <taxon>Pezizomycetes</taxon>
        <taxon>Pezizales</taxon>
        <taxon>Pyronemataceae</taxon>
        <taxon>Sphaerosporella</taxon>
    </lineage>
</organism>
<evidence type="ECO:0008006" key="12">
    <source>
        <dbReference type="Google" id="ProtNLM"/>
    </source>
</evidence>
<dbReference type="Proteomes" id="UP000326924">
    <property type="component" value="Unassembled WGS sequence"/>
</dbReference>
<evidence type="ECO:0000256" key="6">
    <source>
        <dbReference type="ARBA" id="ARBA00023132"/>
    </source>
</evidence>
<accession>A0A5J5EVG1</accession>
<sequence length="456" mass="46110">MSLFGNPPATPASGGLFGGASTTPAATPSGGLFGGGAATSSTPASGGLFGSATTSAPSTGGGLFGAASTTPAAPPPSGGLFGLSKPAMTSAPASGGLFGTTTTSAPSGGPFGTATGTATTSAPATGGLFGNTTAATSAPATGGLFGNTTATAAAPAKPSLFGATPSTAPSGGLFGATTTTPVATTGGGLFGGASAQPAASTTTGGGLFGGASIQQQVVPAATIDASKLTPTTRFSDCHPAVQQILEAIDTEIQSQIKLSENIKSILPAHREAVETIPIDVSVLSNRLASTKSFQHSDQSTYEQMRAYQDQDVEASKLSIRTLDLFRLPHAQRSQYIQRSSTFTTPQRENDIAGNKPMIAYFNKQADEMEHKMEIVRRVVKQVEESLQSIESQAIQSAREVAAVNGMDRSAVTGGVGGRQDARRLINVLREFNDALKGVSARIVDAREGLEALKQRR</sequence>
<feature type="region of interest" description="Disordered" evidence="9">
    <location>
        <begin position="60"/>
        <end position="119"/>
    </location>
</feature>
<dbReference type="GO" id="GO:0015031">
    <property type="term" value="P:protein transport"/>
    <property type="evidence" value="ECO:0007669"/>
    <property type="project" value="UniProtKB-KW"/>
</dbReference>
<dbReference type="PANTHER" id="PTHR13437:SF2">
    <property type="entry name" value="NUCLEOPORIN P58_P45"/>
    <property type="match status" value="1"/>
</dbReference>
<dbReference type="InterPro" id="IPR025574">
    <property type="entry name" value="Nucleoporin_FG_rpt"/>
</dbReference>
<dbReference type="Pfam" id="PF13634">
    <property type="entry name" value="Nucleoporin_FG"/>
    <property type="match status" value="2"/>
</dbReference>
<dbReference type="GO" id="GO:0051028">
    <property type="term" value="P:mRNA transport"/>
    <property type="evidence" value="ECO:0007669"/>
    <property type="project" value="UniProtKB-KW"/>
</dbReference>